<dbReference type="AlphaFoldDB" id="A0A6C0H0Z1"/>
<evidence type="ECO:0000256" key="1">
    <source>
        <dbReference type="SAM" id="Phobius"/>
    </source>
</evidence>
<sequence>MGNTNCKTVLTNYIVTNDPYYKLHYLVTIVLFALLYFNYLKDEEFIEYEDRFVVFASKYILMPLIIGSVISTIFYYIVQLWQRKLIAKAVSKCRGAKGDDLTDMDLKNMTNDAYKEVSTPRYFLNF</sequence>
<keyword evidence="1" id="KW-1133">Transmembrane helix</keyword>
<proteinExistence type="predicted"/>
<dbReference type="EMBL" id="MN739831">
    <property type="protein sequence ID" value="QHT73743.1"/>
    <property type="molecule type" value="Genomic_DNA"/>
</dbReference>
<evidence type="ECO:0000313" key="2">
    <source>
        <dbReference type="EMBL" id="QHT73743.1"/>
    </source>
</evidence>
<feature type="transmembrane region" description="Helical" evidence="1">
    <location>
        <begin position="20"/>
        <end position="39"/>
    </location>
</feature>
<accession>A0A6C0H0Z1</accession>
<name>A0A6C0H0Z1_9ZZZZ</name>
<keyword evidence="1" id="KW-0472">Membrane</keyword>
<keyword evidence="1" id="KW-0812">Transmembrane</keyword>
<reference evidence="2" key="1">
    <citation type="journal article" date="2020" name="Nature">
        <title>Giant virus diversity and host interactions through global metagenomics.</title>
        <authorList>
            <person name="Schulz F."/>
            <person name="Roux S."/>
            <person name="Paez-Espino D."/>
            <person name="Jungbluth S."/>
            <person name="Walsh D.A."/>
            <person name="Denef V.J."/>
            <person name="McMahon K.D."/>
            <person name="Konstantinidis K.T."/>
            <person name="Eloe-Fadrosh E.A."/>
            <person name="Kyrpides N.C."/>
            <person name="Woyke T."/>
        </authorList>
    </citation>
    <scope>NUCLEOTIDE SEQUENCE</scope>
    <source>
        <strain evidence="2">GVMAG-M-3300023179-4</strain>
    </source>
</reference>
<organism evidence="2">
    <name type="scientific">viral metagenome</name>
    <dbReference type="NCBI Taxonomy" id="1070528"/>
    <lineage>
        <taxon>unclassified sequences</taxon>
        <taxon>metagenomes</taxon>
        <taxon>organismal metagenomes</taxon>
    </lineage>
</organism>
<feature type="transmembrane region" description="Helical" evidence="1">
    <location>
        <begin position="59"/>
        <end position="78"/>
    </location>
</feature>
<protein>
    <submittedName>
        <fullName evidence="2">Uncharacterized protein</fullName>
    </submittedName>
</protein>